<evidence type="ECO:0000256" key="1">
    <source>
        <dbReference type="ARBA" id="ARBA00011028"/>
    </source>
</evidence>
<evidence type="ECO:0000256" key="2">
    <source>
        <dbReference type="ARBA" id="ARBA00022448"/>
    </source>
</evidence>
<dbReference type="Pfam" id="PF01297">
    <property type="entry name" value="ZnuA"/>
    <property type="match status" value="1"/>
</dbReference>
<dbReference type="InterPro" id="IPR006127">
    <property type="entry name" value="ZnuA-like"/>
</dbReference>
<dbReference type="SUPFAM" id="SSF53807">
    <property type="entry name" value="Helical backbone' metal receptor"/>
    <property type="match status" value="1"/>
</dbReference>
<evidence type="ECO:0000313" key="8">
    <source>
        <dbReference type="Proteomes" id="UP000824063"/>
    </source>
</evidence>
<dbReference type="GO" id="GO:0046872">
    <property type="term" value="F:metal ion binding"/>
    <property type="evidence" value="ECO:0007669"/>
    <property type="project" value="InterPro"/>
</dbReference>
<gene>
    <name evidence="7" type="ORF">IAA20_06350</name>
</gene>
<keyword evidence="2 4" id="KW-0813">Transport</keyword>
<dbReference type="PRINTS" id="PR00690">
    <property type="entry name" value="ADHESNFAMILY"/>
</dbReference>
<accession>A0A9D2F7F3</accession>
<dbReference type="PANTHER" id="PTHR42953:SF3">
    <property type="entry name" value="HIGH-AFFINITY ZINC UPTAKE SYSTEM PROTEIN ZNUA"/>
    <property type="match status" value="1"/>
</dbReference>
<dbReference type="PROSITE" id="PS51257">
    <property type="entry name" value="PROKAR_LIPOPROTEIN"/>
    <property type="match status" value="1"/>
</dbReference>
<evidence type="ECO:0000313" key="7">
    <source>
        <dbReference type="EMBL" id="HIZ53544.1"/>
    </source>
</evidence>
<comment type="caution">
    <text evidence="7">The sequence shown here is derived from an EMBL/GenBank/DDBJ whole genome shotgun (WGS) entry which is preliminary data.</text>
</comment>
<name>A0A9D2F7F3_9ENTE</name>
<sequence>MKNRVITGMIVLFSLLLVACSPTKENEKEDGKIQAIATFYPMYEFAKAVIGEEGEVELLIPAGTEAHDYEPSAKSVAQMSDADAIIYNSHAFETWMENILLNLDSDKTVMIEASRNIPLLSFESEHEEEHEADHEEAGHSHSHDEDPHVWLDPVLAMEQVAQIRDDLSQKYPEKQEIFTENAANYLTELSRLDQEYQKAFKDATQRTFVTQHLAFSYLAKQYGLTQESMVGLSSEEEPTPKRLAELKNFIIEHEIEYLYFEDNTAGKMAMTLAEETGVELAVLSTIESVSSDQQAAGKTYLSLMEDNLKALQLSLR</sequence>
<comment type="similarity">
    <text evidence="1 4">Belongs to the bacterial solute-binding protein 9 family.</text>
</comment>
<organism evidence="7 8">
    <name type="scientific">Candidatus Enterococcus avicola</name>
    <dbReference type="NCBI Taxonomy" id="2838561"/>
    <lineage>
        <taxon>Bacteria</taxon>
        <taxon>Bacillati</taxon>
        <taxon>Bacillota</taxon>
        <taxon>Bacilli</taxon>
        <taxon>Lactobacillales</taxon>
        <taxon>Enterococcaceae</taxon>
        <taxon>Enterococcus</taxon>
    </lineage>
</organism>
<evidence type="ECO:0000256" key="6">
    <source>
        <dbReference type="SAM" id="SignalP"/>
    </source>
</evidence>
<dbReference type="InterPro" id="IPR050492">
    <property type="entry name" value="Bact_metal-bind_prot9"/>
</dbReference>
<keyword evidence="3 6" id="KW-0732">Signal</keyword>
<evidence type="ECO:0000256" key="5">
    <source>
        <dbReference type="SAM" id="MobiDB-lite"/>
    </source>
</evidence>
<dbReference type="Proteomes" id="UP000824063">
    <property type="component" value="Unassembled WGS sequence"/>
</dbReference>
<feature type="region of interest" description="Disordered" evidence="5">
    <location>
        <begin position="124"/>
        <end position="146"/>
    </location>
</feature>
<dbReference type="Gene3D" id="3.40.50.1980">
    <property type="entry name" value="Nitrogenase molybdenum iron protein domain"/>
    <property type="match status" value="2"/>
</dbReference>
<evidence type="ECO:0000256" key="3">
    <source>
        <dbReference type="ARBA" id="ARBA00022729"/>
    </source>
</evidence>
<dbReference type="GO" id="GO:0007155">
    <property type="term" value="P:cell adhesion"/>
    <property type="evidence" value="ECO:0007669"/>
    <property type="project" value="InterPro"/>
</dbReference>
<feature type="chain" id="PRO_5038601651" evidence="6">
    <location>
        <begin position="20"/>
        <end position="316"/>
    </location>
</feature>
<protein>
    <submittedName>
        <fullName evidence="7">Zinc ABC transporter substrate-binding protein</fullName>
    </submittedName>
</protein>
<reference evidence="7" key="1">
    <citation type="journal article" date="2021" name="PeerJ">
        <title>Extensive microbial diversity within the chicken gut microbiome revealed by metagenomics and culture.</title>
        <authorList>
            <person name="Gilroy R."/>
            <person name="Ravi A."/>
            <person name="Getino M."/>
            <person name="Pursley I."/>
            <person name="Horton D.L."/>
            <person name="Alikhan N.F."/>
            <person name="Baker D."/>
            <person name="Gharbi K."/>
            <person name="Hall N."/>
            <person name="Watson M."/>
            <person name="Adriaenssens E.M."/>
            <person name="Foster-Nyarko E."/>
            <person name="Jarju S."/>
            <person name="Secka A."/>
            <person name="Antonio M."/>
            <person name="Oren A."/>
            <person name="Chaudhuri R.R."/>
            <person name="La Ragione R."/>
            <person name="Hildebrand F."/>
            <person name="Pallen M.J."/>
        </authorList>
    </citation>
    <scope>NUCLEOTIDE SEQUENCE</scope>
    <source>
        <strain evidence="7">CHK172-16539</strain>
    </source>
</reference>
<proteinExistence type="inferred from homology"/>
<feature type="signal peptide" evidence="6">
    <location>
        <begin position="1"/>
        <end position="19"/>
    </location>
</feature>
<evidence type="ECO:0000256" key="4">
    <source>
        <dbReference type="RuleBase" id="RU003512"/>
    </source>
</evidence>
<dbReference type="EMBL" id="DXBN01000140">
    <property type="protein sequence ID" value="HIZ53544.1"/>
    <property type="molecule type" value="Genomic_DNA"/>
</dbReference>
<dbReference type="AlphaFoldDB" id="A0A9D2F7F3"/>
<dbReference type="PRINTS" id="PR00691">
    <property type="entry name" value="ADHESINB"/>
</dbReference>
<dbReference type="GO" id="GO:0030001">
    <property type="term" value="P:metal ion transport"/>
    <property type="evidence" value="ECO:0007669"/>
    <property type="project" value="InterPro"/>
</dbReference>
<dbReference type="InterPro" id="IPR006129">
    <property type="entry name" value="AdhesinB"/>
</dbReference>
<dbReference type="InterPro" id="IPR006128">
    <property type="entry name" value="Lipoprotein_PsaA-like"/>
</dbReference>
<reference evidence="7" key="2">
    <citation type="submission" date="2021-04" db="EMBL/GenBank/DDBJ databases">
        <authorList>
            <person name="Gilroy R."/>
        </authorList>
    </citation>
    <scope>NUCLEOTIDE SEQUENCE</scope>
    <source>
        <strain evidence="7">CHK172-16539</strain>
    </source>
</reference>
<dbReference type="PANTHER" id="PTHR42953">
    <property type="entry name" value="HIGH-AFFINITY ZINC UPTAKE SYSTEM PROTEIN ZNUA-RELATED"/>
    <property type="match status" value="1"/>
</dbReference>